<feature type="region of interest" description="Disordered" evidence="1">
    <location>
        <begin position="452"/>
        <end position="473"/>
    </location>
</feature>
<feature type="domain" description="Peptidase A1" evidence="3">
    <location>
        <begin position="22"/>
        <end position="411"/>
    </location>
</feature>
<dbReference type="InterPro" id="IPR021109">
    <property type="entry name" value="Peptidase_aspartic_dom_sf"/>
</dbReference>
<dbReference type="HOGENOM" id="CLU_029272_1_0_1"/>
<feature type="compositionally biased region" description="Basic and acidic residues" evidence="1">
    <location>
        <begin position="524"/>
        <end position="536"/>
    </location>
</feature>
<dbReference type="STRING" id="441960.B6Q5U5"/>
<dbReference type="PhylomeDB" id="B6Q5U5"/>
<feature type="compositionally biased region" description="Basic and acidic residues" evidence="1">
    <location>
        <begin position="586"/>
        <end position="614"/>
    </location>
</feature>
<evidence type="ECO:0000259" key="3">
    <source>
        <dbReference type="PROSITE" id="PS51767"/>
    </source>
</evidence>
<sequence length="635" mass="69097">MAQTPYGMTWSTDTYGPDGPWNAISVEIGTQWQSIALYPGGNWESTILLPTLCTNTSISSKCYAGDAGIYNADDSLTWDITTIQQPPDGNWQKYTMGFADDVPVYASAQRAMDTITLWNGVTVPHVSLIGISEGYQTYPGGQNYPLEVGVLSLGANEPNQTFSVNDTHAVEANFVTGWLYESRRIPSYSYGMHIGSAAQKIPGSLVLGGYEIARALGNVSSQPYNGTKFPIQLLDIGIGVVTGDSPWNSSNITNLLAPGNTTLQRQRQQQQQERGTKVLVTGADPYLYLPQSTCEKITSHLPVTYNSSLGLYFWNTKDIQYHKIVKSPSYLSFTFAANASRDTNSNITIKVPFALLNLKLEAPLVAESTPYFPCMGTANGPTDVLGRAFLQAAFVGVNWTPKRGDGNWFLAQAPGPGYSRSLSESNVIRIHETNETIIGSIAPSWEETWMDHWTPLNNTDNSTFTESESSGSGGGGISSDLITIIGATVGGVVGLVVLACILCKRTRRPQRGGYSPPGGEQDEYGQRRQQEEHSQRGEQLPPYSAQAVDNRADNGKPASRIVAEPQSAAQSQQTPRTHTQQPGTHTAERRETSKTSVVRRNDRGTAHSSREEHIVEYHWRSARVVSSSSSSSSSS</sequence>
<dbReference type="VEuPathDB" id="FungiDB:PMAA_032920"/>
<evidence type="ECO:0000313" key="4">
    <source>
        <dbReference type="EMBL" id="EEA28484.1"/>
    </source>
</evidence>
<accession>B6Q5U5</accession>
<evidence type="ECO:0000256" key="1">
    <source>
        <dbReference type="SAM" id="MobiDB-lite"/>
    </source>
</evidence>
<protein>
    <recommendedName>
        <fullName evidence="3">Peptidase A1 domain-containing protein</fullName>
    </recommendedName>
</protein>
<dbReference type="Gene3D" id="2.40.70.10">
    <property type="entry name" value="Acid Proteases"/>
    <property type="match status" value="1"/>
</dbReference>
<feature type="compositionally biased region" description="Polar residues" evidence="1">
    <location>
        <begin position="567"/>
        <end position="584"/>
    </location>
</feature>
<keyword evidence="2" id="KW-1133">Transmembrane helix</keyword>
<feature type="compositionally biased region" description="Polar residues" evidence="1">
    <location>
        <begin position="455"/>
        <end position="466"/>
    </location>
</feature>
<dbReference type="Proteomes" id="UP000001294">
    <property type="component" value="Unassembled WGS sequence"/>
</dbReference>
<dbReference type="PROSITE" id="PS51767">
    <property type="entry name" value="PEPTIDASE_A1"/>
    <property type="match status" value="1"/>
</dbReference>
<evidence type="ECO:0000256" key="2">
    <source>
        <dbReference type="SAM" id="Phobius"/>
    </source>
</evidence>
<organism evidence="4 5">
    <name type="scientific">Talaromyces marneffei (strain ATCC 18224 / CBS 334.59 / QM 7333)</name>
    <name type="common">Penicillium marneffei</name>
    <dbReference type="NCBI Taxonomy" id="441960"/>
    <lineage>
        <taxon>Eukaryota</taxon>
        <taxon>Fungi</taxon>
        <taxon>Dikarya</taxon>
        <taxon>Ascomycota</taxon>
        <taxon>Pezizomycotina</taxon>
        <taxon>Eurotiomycetes</taxon>
        <taxon>Eurotiomycetidae</taxon>
        <taxon>Eurotiales</taxon>
        <taxon>Trichocomaceae</taxon>
        <taxon>Talaromyces</taxon>
        <taxon>Talaromyces sect. Talaromyces</taxon>
    </lineage>
</organism>
<feature type="region of interest" description="Disordered" evidence="1">
    <location>
        <begin position="508"/>
        <end position="614"/>
    </location>
</feature>
<keyword evidence="5" id="KW-1185">Reference proteome</keyword>
<dbReference type="InterPro" id="IPR033121">
    <property type="entry name" value="PEPTIDASE_A1"/>
</dbReference>
<keyword evidence="2" id="KW-0472">Membrane</keyword>
<evidence type="ECO:0000313" key="5">
    <source>
        <dbReference type="Proteomes" id="UP000001294"/>
    </source>
</evidence>
<keyword evidence="2" id="KW-0812">Transmembrane</keyword>
<reference evidence="5" key="1">
    <citation type="journal article" date="2015" name="Genome Announc.">
        <title>Genome sequence of the AIDS-associated pathogen Penicillium marneffei (ATCC18224) and its near taxonomic relative Talaromyces stipitatus (ATCC10500).</title>
        <authorList>
            <person name="Nierman W.C."/>
            <person name="Fedorova-Abrams N.D."/>
            <person name="Andrianopoulos A."/>
        </authorList>
    </citation>
    <scope>NUCLEOTIDE SEQUENCE [LARGE SCALE GENOMIC DNA]</scope>
    <source>
        <strain evidence="5">ATCC 18224 / CBS 334.59 / QM 7333</strain>
    </source>
</reference>
<dbReference type="SUPFAM" id="SSF50630">
    <property type="entry name" value="Acid proteases"/>
    <property type="match status" value="1"/>
</dbReference>
<name>B6Q5U5_TALMQ</name>
<feature type="transmembrane region" description="Helical" evidence="2">
    <location>
        <begin position="481"/>
        <end position="503"/>
    </location>
</feature>
<gene>
    <name evidence="4" type="ORF">PMAA_032920</name>
</gene>
<dbReference type="EMBL" id="DS995899">
    <property type="protein sequence ID" value="EEA28484.1"/>
    <property type="molecule type" value="Genomic_DNA"/>
</dbReference>
<proteinExistence type="predicted"/>
<dbReference type="AlphaFoldDB" id="B6Q5U5"/>
<dbReference type="OrthoDB" id="4074350at2759"/>